<keyword evidence="3" id="KW-1185">Reference proteome</keyword>
<dbReference type="AlphaFoldDB" id="A0A4V3URY2"/>
<dbReference type="InterPro" id="IPR007560">
    <property type="entry name" value="Restrct_endonuc_IV_Mrr"/>
</dbReference>
<comment type="caution">
    <text evidence="2">The sequence shown here is derived from an EMBL/GenBank/DDBJ whole genome shotgun (WGS) entry which is preliminary data.</text>
</comment>
<dbReference type="Proteomes" id="UP000295341">
    <property type="component" value="Unassembled WGS sequence"/>
</dbReference>
<name>A0A4V3URY2_9GAMM</name>
<reference evidence="2 3" key="1">
    <citation type="submission" date="2019-03" db="EMBL/GenBank/DDBJ databases">
        <title>Genomic Encyclopedia of Type Strains, Phase IV (KMG-IV): sequencing the most valuable type-strain genomes for metagenomic binning, comparative biology and taxonomic classification.</title>
        <authorList>
            <person name="Goeker M."/>
        </authorList>
    </citation>
    <scope>NUCLEOTIDE SEQUENCE [LARGE SCALE GENOMIC DNA]</scope>
    <source>
        <strain evidence="2 3">DSM 26377</strain>
    </source>
</reference>
<dbReference type="RefSeq" id="WP_162851375.1">
    <property type="nucleotide sequence ID" value="NZ_MWIN01000003.1"/>
</dbReference>
<evidence type="ECO:0000313" key="2">
    <source>
        <dbReference type="EMBL" id="TDU24190.1"/>
    </source>
</evidence>
<dbReference type="Pfam" id="PF04471">
    <property type="entry name" value="Mrr_cat"/>
    <property type="match status" value="1"/>
</dbReference>
<protein>
    <submittedName>
        <fullName evidence="2">Uncharacterized protein DUF3644</fullName>
    </submittedName>
</protein>
<gene>
    <name evidence="2" type="ORF">DFR24_4454</name>
</gene>
<feature type="domain" description="Restriction endonuclease type IV Mrr" evidence="1">
    <location>
        <begin position="150"/>
        <end position="251"/>
    </location>
</feature>
<dbReference type="GO" id="GO:0003677">
    <property type="term" value="F:DNA binding"/>
    <property type="evidence" value="ECO:0007669"/>
    <property type="project" value="InterPro"/>
</dbReference>
<sequence length="288" mass="32577">MPRIKMLDMMLLDELFEMGGGYVLNFSDRTMSSFFASELNIDIDDPIYRKDGTSKAKRLRCFLQTVDAQEAVRVLRALWEYRQAIRAQNAVEEKVVNAEGRYLELIGRLLGKPATVVVSPPPKAGPDRTRLATLRDKLIALAHIPPHPRGTAFEGFLKDLFDAHGLKPRAAFRLVGEQIDGSFDLDNETYLLEAKWHNERIGVEQLHTFHGKVEQKAAWSRGLFVSHSGFTAEGLQAFGRGKKIICMDGLDMWTILEREIPLHEALERKIRRAAETGSPYIAIAELFN</sequence>
<dbReference type="EMBL" id="SOBT01000012">
    <property type="protein sequence ID" value="TDU24190.1"/>
    <property type="molecule type" value="Genomic_DNA"/>
</dbReference>
<proteinExistence type="predicted"/>
<dbReference type="SUPFAM" id="SSF52980">
    <property type="entry name" value="Restriction endonuclease-like"/>
    <property type="match status" value="1"/>
</dbReference>
<organism evidence="2 3">
    <name type="scientific">Panacagrimonas perspica</name>
    <dbReference type="NCBI Taxonomy" id="381431"/>
    <lineage>
        <taxon>Bacteria</taxon>
        <taxon>Pseudomonadati</taxon>
        <taxon>Pseudomonadota</taxon>
        <taxon>Gammaproteobacteria</taxon>
        <taxon>Nevskiales</taxon>
        <taxon>Nevskiaceae</taxon>
        <taxon>Panacagrimonas</taxon>
    </lineage>
</organism>
<dbReference type="GO" id="GO:0009307">
    <property type="term" value="P:DNA restriction-modification system"/>
    <property type="evidence" value="ECO:0007669"/>
    <property type="project" value="InterPro"/>
</dbReference>
<accession>A0A4V3URY2</accession>
<evidence type="ECO:0000259" key="1">
    <source>
        <dbReference type="Pfam" id="PF04471"/>
    </source>
</evidence>
<dbReference type="GO" id="GO:0004519">
    <property type="term" value="F:endonuclease activity"/>
    <property type="evidence" value="ECO:0007669"/>
    <property type="project" value="InterPro"/>
</dbReference>
<evidence type="ECO:0000313" key="3">
    <source>
        <dbReference type="Proteomes" id="UP000295341"/>
    </source>
</evidence>
<dbReference type="InterPro" id="IPR011335">
    <property type="entry name" value="Restrct_endonuc-II-like"/>
</dbReference>